<dbReference type="Proteomes" id="UP000318437">
    <property type="component" value="Unassembled WGS sequence"/>
</dbReference>
<gene>
    <name evidence="3" type="ORF">Pla144_29610</name>
</gene>
<evidence type="ECO:0000313" key="4">
    <source>
        <dbReference type="Proteomes" id="UP000318437"/>
    </source>
</evidence>
<name>A0A5C6CSF2_9BACT</name>
<dbReference type="InterPro" id="IPR011250">
    <property type="entry name" value="OMP/PagP_B-barrel"/>
</dbReference>
<dbReference type="EMBL" id="SJPS01000004">
    <property type="protein sequence ID" value="TWU25749.1"/>
    <property type="molecule type" value="Genomic_DNA"/>
</dbReference>
<reference evidence="3 4" key="1">
    <citation type="submission" date="2019-02" db="EMBL/GenBank/DDBJ databases">
        <title>Deep-cultivation of Planctomycetes and their phenomic and genomic characterization uncovers novel biology.</title>
        <authorList>
            <person name="Wiegand S."/>
            <person name="Jogler M."/>
            <person name="Boedeker C."/>
            <person name="Pinto D."/>
            <person name="Vollmers J."/>
            <person name="Rivas-Marin E."/>
            <person name="Kohn T."/>
            <person name="Peeters S.H."/>
            <person name="Heuer A."/>
            <person name="Rast P."/>
            <person name="Oberbeckmann S."/>
            <person name="Bunk B."/>
            <person name="Jeske O."/>
            <person name="Meyerdierks A."/>
            <person name="Storesund J.E."/>
            <person name="Kallscheuer N."/>
            <person name="Luecker S."/>
            <person name="Lage O.M."/>
            <person name="Pohl T."/>
            <person name="Merkel B.J."/>
            <person name="Hornburger P."/>
            <person name="Mueller R.-W."/>
            <person name="Bruemmer F."/>
            <person name="Labrenz M."/>
            <person name="Spormann A.M."/>
            <person name="Op Den Camp H."/>
            <person name="Overmann J."/>
            <person name="Amann R."/>
            <person name="Jetten M.S.M."/>
            <person name="Mascher T."/>
            <person name="Medema M.H."/>
            <person name="Devos D.P."/>
            <person name="Kaster A.-K."/>
            <person name="Ovreas L."/>
            <person name="Rohde M."/>
            <person name="Galperin M.Y."/>
            <person name="Jogler C."/>
        </authorList>
    </citation>
    <scope>NUCLEOTIDE SEQUENCE [LARGE SCALE GENOMIC DNA]</scope>
    <source>
        <strain evidence="3 4">Pla144</strain>
    </source>
</reference>
<comment type="caution">
    <text evidence="3">The sequence shown here is derived from an EMBL/GenBank/DDBJ whole genome shotgun (WGS) entry which is preliminary data.</text>
</comment>
<dbReference type="Pfam" id="PF13505">
    <property type="entry name" value="OMP_b-brl"/>
    <property type="match status" value="1"/>
</dbReference>
<evidence type="ECO:0000313" key="3">
    <source>
        <dbReference type="EMBL" id="TWU25749.1"/>
    </source>
</evidence>
<feature type="domain" description="Outer membrane protein beta-barrel" evidence="2">
    <location>
        <begin position="141"/>
        <end position="284"/>
    </location>
</feature>
<proteinExistence type="predicted"/>
<dbReference type="AlphaFoldDB" id="A0A5C6CSF2"/>
<dbReference type="InterPro" id="IPR027385">
    <property type="entry name" value="Beta-barrel_OMP"/>
</dbReference>
<organism evidence="3 4">
    <name type="scientific">Bythopirellula polymerisocia</name>
    <dbReference type="NCBI Taxonomy" id="2528003"/>
    <lineage>
        <taxon>Bacteria</taxon>
        <taxon>Pseudomonadati</taxon>
        <taxon>Planctomycetota</taxon>
        <taxon>Planctomycetia</taxon>
        <taxon>Pirellulales</taxon>
        <taxon>Lacipirellulaceae</taxon>
        <taxon>Bythopirellula</taxon>
    </lineage>
</organism>
<keyword evidence="1" id="KW-0732">Signal</keyword>
<dbReference type="Gene3D" id="2.40.160.20">
    <property type="match status" value="1"/>
</dbReference>
<dbReference type="SUPFAM" id="SSF56925">
    <property type="entry name" value="OMPA-like"/>
    <property type="match status" value="1"/>
</dbReference>
<keyword evidence="4" id="KW-1185">Reference proteome</keyword>
<accession>A0A5C6CSF2</accession>
<sequence length="301" mass="34577">MEAIFAHSWLTQCANTARFALLVVAILMSPNSYGKESADDIPDFTMDDPEDSEVMSSDAAKFDKWESIFEENEGAEEDTASWNDPTVKTIDWMRCFGFRHSSSSGRHTHKGIPLEGTSWLNRPYHVDWFVGTLLGDELITDRVNQNNEVMTGLRIGCDFDYFWGAEWRMGWSNPDIDATNTTEQAINGSYFITDVDLKYYPWGDSVVRPYWLAGFGMTQIDFRDHNDISRNVSLLTMPFGTGVEFHQWPWLVCRLEVLDNLAFGADGVNTLNNFSFTAGLEYRFGAKPQSYWPWRTSRRIW</sequence>
<evidence type="ECO:0000256" key="1">
    <source>
        <dbReference type="ARBA" id="ARBA00022729"/>
    </source>
</evidence>
<evidence type="ECO:0000259" key="2">
    <source>
        <dbReference type="Pfam" id="PF13505"/>
    </source>
</evidence>
<protein>
    <recommendedName>
        <fullName evidence="2">Outer membrane protein beta-barrel domain-containing protein</fullName>
    </recommendedName>
</protein>